<dbReference type="Gene3D" id="3.20.20.370">
    <property type="entry name" value="Glycoside hydrolase/deacetylase"/>
    <property type="match status" value="1"/>
</dbReference>
<name>A0ABT2VKI7_9ALTE</name>
<keyword evidence="2 3" id="KW-0732">Signal</keyword>
<dbReference type="InterPro" id="IPR002509">
    <property type="entry name" value="NODB_dom"/>
</dbReference>
<reference evidence="6" key="1">
    <citation type="submission" date="2023-07" db="EMBL/GenBank/DDBJ databases">
        <title>Study on multiphase classification of strain Alteromonas salexigens isolated from the Yellow Sea.</title>
        <authorList>
            <person name="Sun L."/>
        </authorList>
    </citation>
    <scope>NUCLEOTIDE SEQUENCE [LARGE SCALE GENOMIC DNA]</scope>
    <source>
        <strain evidence="6">ASW11-19</strain>
    </source>
</reference>
<protein>
    <submittedName>
        <fullName evidence="5">Polysaccharide deacetylase family protein</fullName>
    </submittedName>
</protein>
<feature type="signal peptide" evidence="3">
    <location>
        <begin position="1"/>
        <end position="29"/>
    </location>
</feature>
<comment type="caution">
    <text evidence="5">The sequence shown here is derived from an EMBL/GenBank/DDBJ whole genome shotgun (WGS) entry which is preliminary data.</text>
</comment>
<dbReference type="PROSITE" id="PS51257">
    <property type="entry name" value="PROKAR_LIPOPROTEIN"/>
    <property type="match status" value="1"/>
</dbReference>
<dbReference type="PROSITE" id="PS51677">
    <property type="entry name" value="NODB"/>
    <property type="match status" value="1"/>
</dbReference>
<keyword evidence="6" id="KW-1185">Reference proteome</keyword>
<evidence type="ECO:0000256" key="1">
    <source>
        <dbReference type="ARBA" id="ARBA00004613"/>
    </source>
</evidence>
<feature type="chain" id="PRO_5045603009" evidence="3">
    <location>
        <begin position="30"/>
        <end position="361"/>
    </location>
</feature>
<dbReference type="InterPro" id="IPR051398">
    <property type="entry name" value="Polysacch_Deacetylase"/>
</dbReference>
<dbReference type="PANTHER" id="PTHR34216:SF3">
    <property type="entry name" value="POLY-BETA-1,6-N-ACETYL-D-GLUCOSAMINE N-DEACETYLASE"/>
    <property type="match status" value="1"/>
</dbReference>
<dbReference type="RefSeq" id="WP_262992226.1">
    <property type="nucleotide sequence ID" value="NZ_JAOTJC010000004.1"/>
</dbReference>
<gene>
    <name evidence="5" type="ORF">OCL06_02870</name>
</gene>
<proteinExistence type="predicted"/>
<evidence type="ECO:0000256" key="2">
    <source>
        <dbReference type="ARBA" id="ARBA00022729"/>
    </source>
</evidence>
<comment type="subcellular location">
    <subcellularLocation>
        <location evidence="1">Secreted</location>
    </subcellularLocation>
</comment>
<dbReference type="SUPFAM" id="SSF88713">
    <property type="entry name" value="Glycoside hydrolase/deacetylase"/>
    <property type="match status" value="1"/>
</dbReference>
<organism evidence="5 6">
    <name type="scientific">Alteromonas salexigens</name>
    <dbReference type="NCBI Taxonomy" id="2982530"/>
    <lineage>
        <taxon>Bacteria</taxon>
        <taxon>Pseudomonadati</taxon>
        <taxon>Pseudomonadota</taxon>
        <taxon>Gammaproteobacteria</taxon>
        <taxon>Alteromonadales</taxon>
        <taxon>Alteromonadaceae</taxon>
        <taxon>Alteromonas/Salinimonas group</taxon>
        <taxon>Alteromonas</taxon>
    </lineage>
</organism>
<accession>A0ABT2VKI7</accession>
<feature type="domain" description="NodB homology" evidence="4">
    <location>
        <begin position="93"/>
        <end position="361"/>
    </location>
</feature>
<sequence length="361" mass="39521">MKYNMGLRRRFVAFTSLVMALAATTVACADTNQKLNNAVVLLYHHVATDTPASTSVSPDTFKAHMAYLDSHHTVLPLATVIERIQNGETLPDKTVVITFDDGYENILTNAHPILQEYDFPYTIFINPGEIGSNASQLSWQQVKAMHSDGVSFANHTMDHLHMLERNAGESQTDWLARLRDNVEQAEQAIEAQTGTSLKYLAYPFGEYNDALADMLQAQGYIAFGQHSGGISSHSDMQTLPRFPAAGPYAKLSSLKTKLASLAMPVSDSNLTDPEISGGELAEPLQFSVNSTDVSMSQLACFFQGETLNPTVENTTVTVTVGDLPVGRSRVNCTAPSKASAGRYYWYSQPFFVADSQGRYPD</sequence>
<evidence type="ECO:0000313" key="5">
    <source>
        <dbReference type="EMBL" id="MCU7553539.1"/>
    </source>
</evidence>
<dbReference type="InterPro" id="IPR011330">
    <property type="entry name" value="Glyco_hydro/deAcase_b/a-brl"/>
</dbReference>
<evidence type="ECO:0000256" key="3">
    <source>
        <dbReference type="SAM" id="SignalP"/>
    </source>
</evidence>
<dbReference type="Proteomes" id="UP001209257">
    <property type="component" value="Unassembled WGS sequence"/>
</dbReference>
<dbReference type="EMBL" id="JAOTJC010000004">
    <property type="protein sequence ID" value="MCU7553539.1"/>
    <property type="molecule type" value="Genomic_DNA"/>
</dbReference>
<dbReference type="PANTHER" id="PTHR34216">
    <property type="match status" value="1"/>
</dbReference>
<evidence type="ECO:0000313" key="6">
    <source>
        <dbReference type="Proteomes" id="UP001209257"/>
    </source>
</evidence>
<evidence type="ECO:0000259" key="4">
    <source>
        <dbReference type="PROSITE" id="PS51677"/>
    </source>
</evidence>
<dbReference type="Pfam" id="PF01522">
    <property type="entry name" value="Polysacc_deac_1"/>
    <property type="match status" value="1"/>
</dbReference>
<dbReference type="CDD" id="cd10973">
    <property type="entry name" value="CE4_DAC_u4_5s"/>
    <property type="match status" value="1"/>
</dbReference>